<keyword evidence="4" id="KW-1185">Reference proteome</keyword>
<proteinExistence type="predicted"/>
<gene>
    <name evidence="3" type="ORF">K6753_04805</name>
</gene>
<evidence type="ECO:0000313" key="3">
    <source>
        <dbReference type="EMBL" id="MBZ4038844.1"/>
    </source>
</evidence>
<feature type="region of interest" description="Disordered" evidence="1">
    <location>
        <begin position="76"/>
        <end position="96"/>
    </location>
</feature>
<sequence>MKSLTHAWLLALTITAAALGCRTSAPTASADPQLQALEQRVSMLQGEAAQGGRPTPAQQGKHRQLVGDIRAWQQRTGSDELQVTQESETIARRADSGGSGGCEPCPGYRLDGDSVCFLEIEECPVDEGGGDDELTFGTVCVYSCIWIGGGAAPAAASRPGAPLR</sequence>
<evidence type="ECO:0000256" key="2">
    <source>
        <dbReference type="SAM" id="SignalP"/>
    </source>
</evidence>
<keyword evidence="2" id="KW-0732">Signal</keyword>
<feature type="chain" id="PRO_5047293283" description="Lipoprotein" evidence="2">
    <location>
        <begin position="31"/>
        <end position="164"/>
    </location>
</feature>
<evidence type="ECO:0008006" key="5">
    <source>
        <dbReference type="Google" id="ProtNLM"/>
    </source>
</evidence>
<comment type="caution">
    <text evidence="3">The sequence shown here is derived from an EMBL/GenBank/DDBJ whole genome shotgun (WGS) entry which is preliminary data.</text>
</comment>
<evidence type="ECO:0000256" key="1">
    <source>
        <dbReference type="SAM" id="MobiDB-lite"/>
    </source>
</evidence>
<dbReference type="PROSITE" id="PS51257">
    <property type="entry name" value="PROKAR_LIPOPROTEIN"/>
    <property type="match status" value="1"/>
</dbReference>
<organism evidence="3 4">
    <name type="scientific">Novilysobacter selenitireducens</name>
    <dbReference type="NCBI Taxonomy" id="2872639"/>
    <lineage>
        <taxon>Bacteria</taxon>
        <taxon>Pseudomonadati</taxon>
        <taxon>Pseudomonadota</taxon>
        <taxon>Gammaproteobacteria</taxon>
        <taxon>Lysobacterales</taxon>
        <taxon>Lysobacteraceae</taxon>
        <taxon>Novilysobacter</taxon>
    </lineage>
</organism>
<dbReference type="EMBL" id="JAINZW010000002">
    <property type="protein sequence ID" value="MBZ4038844.1"/>
    <property type="molecule type" value="Genomic_DNA"/>
</dbReference>
<feature type="compositionally biased region" description="Polar residues" evidence="1">
    <location>
        <begin position="76"/>
        <end position="88"/>
    </location>
</feature>
<dbReference type="Proteomes" id="UP001430954">
    <property type="component" value="Unassembled WGS sequence"/>
</dbReference>
<reference evidence="3 4" key="1">
    <citation type="submission" date="2021-09" db="EMBL/GenBank/DDBJ databases">
        <title>Lysobacter sp. 13A isolated from the river sediment.</title>
        <authorList>
            <person name="Liu H."/>
            <person name="Li S."/>
            <person name="Mao S."/>
        </authorList>
    </citation>
    <scope>NUCLEOTIDE SEQUENCE [LARGE SCALE GENOMIC DNA]</scope>
    <source>
        <strain evidence="3 4">13A</strain>
    </source>
</reference>
<name>A0ABS7T4N8_9GAMM</name>
<dbReference type="RefSeq" id="WP_223675046.1">
    <property type="nucleotide sequence ID" value="NZ_JAINZW010000002.1"/>
</dbReference>
<feature type="signal peptide" evidence="2">
    <location>
        <begin position="1"/>
        <end position="30"/>
    </location>
</feature>
<accession>A0ABS7T4N8</accession>
<evidence type="ECO:0000313" key="4">
    <source>
        <dbReference type="Proteomes" id="UP001430954"/>
    </source>
</evidence>
<protein>
    <recommendedName>
        <fullName evidence="5">Lipoprotein</fullName>
    </recommendedName>
</protein>